<dbReference type="PANTHER" id="PTHR10869:SF246">
    <property type="entry name" value="TRANSMEMBRANE PROLYL 4-HYDROXYLASE"/>
    <property type="match status" value="1"/>
</dbReference>
<dbReference type="GO" id="GO:0005506">
    <property type="term" value="F:iron ion binding"/>
    <property type="evidence" value="ECO:0007669"/>
    <property type="project" value="InterPro"/>
</dbReference>
<evidence type="ECO:0000313" key="7">
    <source>
        <dbReference type="EMBL" id="QHU08987.1"/>
    </source>
</evidence>
<evidence type="ECO:0000256" key="1">
    <source>
        <dbReference type="ARBA" id="ARBA00001961"/>
    </source>
</evidence>
<protein>
    <recommendedName>
        <fullName evidence="6">Fe2OG dioxygenase domain-containing protein</fullName>
    </recommendedName>
</protein>
<organism evidence="7">
    <name type="scientific">viral metagenome</name>
    <dbReference type="NCBI Taxonomy" id="1070528"/>
    <lineage>
        <taxon>unclassified sequences</taxon>
        <taxon>metagenomes</taxon>
        <taxon>organismal metagenomes</taxon>
    </lineage>
</organism>
<dbReference type="EMBL" id="MN740700">
    <property type="protein sequence ID" value="QHU08987.1"/>
    <property type="molecule type" value="Genomic_DNA"/>
</dbReference>
<keyword evidence="5" id="KW-0408">Iron</keyword>
<evidence type="ECO:0000256" key="4">
    <source>
        <dbReference type="ARBA" id="ARBA00023002"/>
    </source>
</evidence>
<sequence>MEFIIEFKDVLSQDICDHIIQKFEKDERKIKGKTTSGIDIKYKSSSDLYITPLDDWCDIDKHIHEVLSKYLEKYIYSIGSYYVQTFDDCRDSGYHIQHYKKGDYYKWHEDSYYSTIDRKLSCIFYLNTLDENDGGSTLFSCGKRIHPTRGSLLIFPSSWTYFHCGEEVYNHEKYIITTFIISDSHVV</sequence>
<dbReference type="InterPro" id="IPR045054">
    <property type="entry name" value="P4HA-like"/>
</dbReference>
<dbReference type="InterPro" id="IPR044862">
    <property type="entry name" value="Pro_4_hyd_alph_FE2OG_OXY"/>
</dbReference>
<evidence type="ECO:0000256" key="3">
    <source>
        <dbReference type="ARBA" id="ARBA00022964"/>
    </source>
</evidence>
<feature type="domain" description="Fe2OG dioxygenase" evidence="6">
    <location>
        <begin position="85"/>
        <end position="182"/>
    </location>
</feature>
<dbReference type="PANTHER" id="PTHR10869">
    <property type="entry name" value="PROLYL 4-HYDROXYLASE ALPHA SUBUNIT"/>
    <property type="match status" value="1"/>
</dbReference>
<proteinExistence type="predicted"/>
<evidence type="ECO:0000256" key="2">
    <source>
        <dbReference type="ARBA" id="ARBA00022723"/>
    </source>
</evidence>
<dbReference type="InterPro" id="IPR006620">
    <property type="entry name" value="Pro_4_hyd_alph"/>
</dbReference>
<dbReference type="SMART" id="SM00702">
    <property type="entry name" value="P4Hc"/>
    <property type="match status" value="1"/>
</dbReference>
<evidence type="ECO:0000256" key="5">
    <source>
        <dbReference type="ARBA" id="ARBA00023004"/>
    </source>
</evidence>
<dbReference type="InterPro" id="IPR005123">
    <property type="entry name" value="Oxoglu/Fe-dep_dioxygenase_dom"/>
</dbReference>
<comment type="cofactor">
    <cofactor evidence="1">
        <name>L-ascorbate</name>
        <dbReference type="ChEBI" id="CHEBI:38290"/>
    </cofactor>
</comment>
<name>A0A6C0JX85_9ZZZZ</name>
<evidence type="ECO:0000259" key="6">
    <source>
        <dbReference type="PROSITE" id="PS51471"/>
    </source>
</evidence>
<keyword evidence="3" id="KW-0223">Dioxygenase</keyword>
<dbReference type="Gene3D" id="2.60.120.620">
    <property type="entry name" value="q2cbj1_9rhob like domain"/>
    <property type="match status" value="1"/>
</dbReference>
<dbReference type="AlphaFoldDB" id="A0A6C0JX85"/>
<dbReference type="Pfam" id="PF13640">
    <property type="entry name" value="2OG-FeII_Oxy_3"/>
    <property type="match status" value="1"/>
</dbReference>
<dbReference type="GO" id="GO:0016705">
    <property type="term" value="F:oxidoreductase activity, acting on paired donors, with incorporation or reduction of molecular oxygen"/>
    <property type="evidence" value="ECO:0007669"/>
    <property type="project" value="InterPro"/>
</dbReference>
<dbReference type="PROSITE" id="PS51471">
    <property type="entry name" value="FE2OG_OXY"/>
    <property type="match status" value="1"/>
</dbReference>
<accession>A0A6C0JX85</accession>
<reference evidence="7" key="1">
    <citation type="journal article" date="2020" name="Nature">
        <title>Giant virus diversity and host interactions through global metagenomics.</title>
        <authorList>
            <person name="Schulz F."/>
            <person name="Roux S."/>
            <person name="Paez-Espino D."/>
            <person name="Jungbluth S."/>
            <person name="Walsh D.A."/>
            <person name="Denef V.J."/>
            <person name="McMahon K.D."/>
            <person name="Konstantinidis K.T."/>
            <person name="Eloe-Fadrosh E.A."/>
            <person name="Kyrpides N.C."/>
            <person name="Woyke T."/>
        </authorList>
    </citation>
    <scope>NUCLEOTIDE SEQUENCE</scope>
    <source>
        <strain evidence="7">GVMAG-S-1064190-84</strain>
    </source>
</reference>
<keyword evidence="2" id="KW-0479">Metal-binding</keyword>
<dbReference type="GO" id="GO:0051213">
    <property type="term" value="F:dioxygenase activity"/>
    <property type="evidence" value="ECO:0007669"/>
    <property type="project" value="UniProtKB-KW"/>
</dbReference>
<keyword evidence="4" id="KW-0560">Oxidoreductase</keyword>
<dbReference type="GO" id="GO:0031418">
    <property type="term" value="F:L-ascorbic acid binding"/>
    <property type="evidence" value="ECO:0007669"/>
    <property type="project" value="InterPro"/>
</dbReference>